<dbReference type="EMBL" id="FP565814">
    <property type="protein sequence ID" value="CBH24524.1"/>
    <property type="molecule type" value="Genomic_DNA"/>
</dbReference>
<protein>
    <recommendedName>
        <fullName evidence="8">Pantothenate synthetase</fullName>
        <shortName evidence="8">PS</shortName>
        <ecNumber evidence="8">6.3.2.1</ecNumber>
    </recommendedName>
    <alternativeName>
        <fullName evidence="8">Pantoate--beta-alanine ligase</fullName>
    </alternativeName>
    <alternativeName>
        <fullName evidence="8">Pantoate-activating enzyme</fullName>
    </alternativeName>
</protein>
<dbReference type="InterPro" id="IPR014729">
    <property type="entry name" value="Rossmann-like_a/b/a_fold"/>
</dbReference>
<evidence type="ECO:0000256" key="1">
    <source>
        <dbReference type="ARBA" id="ARBA00004990"/>
    </source>
</evidence>
<dbReference type="NCBIfam" id="TIGR00018">
    <property type="entry name" value="panC"/>
    <property type="match status" value="1"/>
</dbReference>
<reference evidence="9 10" key="1">
    <citation type="journal article" date="2010" name="ISME J.">
        <title>Fine-scale evolution: genomic, phenotypic and ecological differentiation in two coexisting Salinibacter ruber strains.</title>
        <authorList>
            <person name="Pena A."/>
            <person name="Teeling H."/>
            <person name="Huerta-Cepas J."/>
            <person name="Santos F."/>
            <person name="Yarza P."/>
            <person name="Brito-Echeverria J."/>
            <person name="Lucio M."/>
            <person name="Schmitt-Kopplin P."/>
            <person name="Meseguer I."/>
            <person name="Schenowitz C."/>
            <person name="Dossat C."/>
            <person name="Barbe V."/>
            <person name="Dopazo J."/>
            <person name="Rossello-Mora R."/>
            <person name="Schuler M."/>
            <person name="Glockner F.O."/>
            <person name="Amann R."/>
            <person name="Gabaldon T."/>
            <person name="Anton J."/>
        </authorList>
    </citation>
    <scope>NUCLEOTIDE SEQUENCE [LARGE SCALE GENOMIC DNA]</scope>
    <source>
        <strain evidence="9 10">M8</strain>
    </source>
</reference>
<dbReference type="CDD" id="cd00560">
    <property type="entry name" value="PanC"/>
    <property type="match status" value="1"/>
</dbReference>
<dbReference type="AlphaFoldDB" id="D5H919"/>
<comment type="function">
    <text evidence="8">Catalyzes the condensation of pantoate with beta-alanine in an ATP-dependent reaction via a pantoyl-adenylate intermediate.</text>
</comment>
<dbReference type="GO" id="GO:0004592">
    <property type="term" value="F:pantoate-beta-alanine ligase activity"/>
    <property type="evidence" value="ECO:0007669"/>
    <property type="project" value="UniProtKB-UniRule"/>
</dbReference>
<dbReference type="InterPro" id="IPR042176">
    <property type="entry name" value="Pantoate_ligase_C"/>
</dbReference>
<evidence type="ECO:0000256" key="8">
    <source>
        <dbReference type="HAMAP-Rule" id="MF_00158"/>
    </source>
</evidence>
<organism evidence="9 10">
    <name type="scientific">Salinibacter ruber (strain M8)</name>
    <dbReference type="NCBI Taxonomy" id="761659"/>
    <lineage>
        <taxon>Bacteria</taxon>
        <taxon>Pseudomonadati</taxon>
        <taxon>Rhodothermota</taxon>
        <taxon>Rhodothermia</taxon>
        <taxon>Rhodothermales</taxon>
        <taxon>Salinibacteraceae</taxon>
        <taxon>Salinibacter</taxon>
    </lineage>
</organism>
<comment type="pathway">
    <text evidence="1 8">Cofactor biosynthesis; (R)-pantothenate biosynthesis; (R)-pantothenate from (R)-pantoate and beta-alanine: step 1/1.</text>
</comment>
<feature type="binding site" evidence="8">
    <location>
        <position position="176"/>
    </location>
    <ligand>
        <name>(R)-pantoate</name>
        <dbReference type="ChEBI" id="CHEBI:15980"/>
    </ligand>
</feature>
<dbReference type="NCBIfam" id="TIGR00125">
    <property type="entry name" value="cyt_tran_rel"/>
    <property type="match status" value="1"/>
</dbReference>
<dbReference type="GO" id="GO:0015940">
    <property type="term" value="P:pantothenate biosynthetic process"/>
    <property type="evidence" value="ECO:0007669"/>
    <property type="project" value="UniProtKB-UniRule"/>
</dbReference>
<feature type="binding site" evidence="8">
    <location>
        <position position="77"/>
    </location>
    <ligand>
        <name>(R)-pantoate</name>
        <dbReference type="ChEBI" id="CHEBI:15980"/>
    </ligand>
</feature>
<evidence type="ECO:0000256" key="3">
    <source>
        <dbReference type="ARBA" id="ARBA00022598"/>
    </source>
</evidence>
<evidence type="ECO:0000256" key="6">
    <source>
        <dbReference type="ARBA" id="ARBA00022840"/>
    </source>
</evidence>
<accession>D5H919</accession>
<keyword evidence="4 8" id="KW-0566">Pantothenate biosynthesis</keyword>
<evidence type="ECO:0000256" key="7">
    <source>
        <dbReference type="ARBA" id="ARBA00048258"/>
    </source>
</evidence>
<dbReference type="Proteomes" id="UP000000933">
    <property type="component" value="Chromosome"/>
</dbReference>
<keyword evidence="6 8" id="KW-0067">ATP-binding</keyword>
<comment type="catalytic activity">
    <reaction evidence="7 8">
        <text>(R)-pantoate + beta-alanine + ATP = (R)-pantothenate + AMP + diphosphate + H(+)</text>
        <dbReference type="Rhea" id="RHEA:10912"/>
        <dbReference type="ChEBI" id="CHEBI:15378"/>
        <dbReference type="ChEBI" id="CHEBI:15980"/>
        <dbReference type="ChEBI" id="CHEBI:29032"/>
        <dbReference type="ChEBI" id="CHEBI:30616"/>
        <dbReference type="ChEBI" id="CHEBI:33019"/>
        <dbReference type="ChEBI" id="CHEBI:57966"/>
        <dbReference type="ChEBI" id="CHEBI:456215"/>
        <dbReference type="EC" id="6.3.2.1"/>
    </reaction>
</comment>
<dbReference type="GO" id="GO:0005829">
    <property type="term" value="C:cytosol"/>
    <property type="evidence" value="ECO:0007669"/>
    <property type="project" value="TreeGrafter"/>
</dbReference>
<feature type="active site" description="Proton donor" evidence="8">
    <location>
        <position position="53"/>
    </location>
</feature>
<feature type="binding site" evidence="8">
    <location>
        <begin position="207"/>
        <end position="210"/>
    </location>
    <ligand>
        <name>ATP</name>
        <dbReference type="ChEBI" id="CHEBI:30616"/>
    </ligand>
</feature>
<keyword evidence="3 8" id="KW-0436">Ligase</keyword>
<dbReference type="EC" id="6.3.2.1" evidence="8"/>
<feature type="binding site" evidence="8">
    <location>
        <position position="77"/>
    </location>
    <ligand>
        <name>beta-alanine</name>
        <dbReference type="ChEBI" id="CHEBI:57966"/>
    </ligand>
</feature>
<evidence type="ECO:0000313" key="10">
    <source>
        <dbReference type="Proteomes" id="UP000000933"/>
    </source>
</evidence>
<proteinExistence type="inferred from homology"/>
<dbReference type="InterPro" id="IPR004821">
    <property type="entry name" value="Cyt_trans-like"/>
</dbReference>
<dbReference type="PANTHER" id="PTHR21299">
    <property type="entry name" value="CYTIDYLATE KINASE/PANTOATE-BETA-ALANINE LIGASE"/>
    <property type="match status" value="1"/>
</dbReference>
<keyword evidence="8" id="KW-0963">Cytoplasm</keyword>
<comment type="caution">
    <text evidence="8">Lacks conserved residue(s) required for the propagation of feature annotation.</text>
</comment>
<dbReference type="SUPFAM" id="SSF52374">
    <property type="entry name" value="Nucleotidylyl transferase"/>
    <property type="match status" value="1"/>
</dbReference>
<gene>
    <name evidence="8 9" type="primary">panC</name>
    <name evidence="9" type="ordered locus">SRM_01603</name>
</gene>
<evidence type="ECO:0000256" key="5">
    <source>
        <dbReference type="ARBA" id="ARBA00022741"/>
    </source>
</evidence>
<evidence type="ECO:0000313" key="9">
    <source>
        <dbReference type="EMBL" id="CBH24524.1"/>
    </source>
</evidence>
<dbReference type="HOGENOM" id="CLU_047148_0_0_10"/>
<dbReference type="KEGG" id="srm:SRM_01603"/>
<dbReference type="GO" id="GO:0005524">
    <property type="term" value="F:ATP binding"/>
    <property type="evidence" value="ECO:0007669"/>
    <property type="project" value="UniProtKB-KW"/>
</dbReference>
<dbReference type="PATRIC" id="fig|761659.10.peg.1755"/>
<dbReference type="PANTHER" id="PTHR21299:SF1">
    <property type="entry name" value="PANTOATE--BETA-ALANINE LIGASE"/>
    <property type="match status" value="1"/>
</dbReference>
<dbReference type="InterPro" id="IPR003721">
    <property type="entry name" value="Pantoate_ligase"/>
</dbReference>
<comment type="subcellular location">
    <subcellularLocation>
        <location evidence="8">Cytoplasm</location>
    </subcellularLocation>
</comment>
<dbReference type="Pfam" id="PF02569">
    <property type="entry name" value="Pantoate_ligase"/>
    <property type="match status" value="1"/>
</dbReference>
<sequence>MRHLFAVSYIDPTRPPMELLRTVDAMQAQADAARAEGQTLALVPTLGALHEGHLALVRRALNEADHVTVSVFVNPTQFGPGEDYDDYPRDLEGDRETLEALDVDAMFAPPVEEMYPYADDEALPGPLAWVDVERLDEHLCGAYREGHFRGVTTVVTKLFHACKPDVAVFGRKDAQQYVILQRLVEDLLFDIEIVGVPTVREPDGLAQSSRNEYLDPEEREQATVLYAAVTAAEEAIEGGEQAAEGVVGAMENELAAAPDADVQYAEVVDAHTLQPVDHLVPGQEVLAAVAVFFGETRLIDNTFVQVPPAQA</sequence>
<feature type="binding site" evidence="8">
    <location>
        <begin position="170"/>
        <end position="173"/>
    </location>
    <ligand>
        <name>ATP</name>
        <dbReference type="ChEBI" id="CHEBI:30616"/>
    </ligand>
</feature>
<dbReference type="Gene3D" id="3.40.50.620">
    <property type="entry name" value="HUPs"/>
    <property type="match status" value="1"/>
</dbReference>
<reference evidence="10" key="2">
    <citation type="submission" date="2010-04" db="EMBL/GenBank/DDBJ databases">
        <title>Genome sequence of Salinibacter ruber M8.</title>
        <authorList>
            <consortium name="Genoscope"/>
        </authorList>
    </citation>
    <scope>NUCLEOTIDE SEQUENCE [LARGE SCALE GENOMIC DNA]</scope>
    <source>
        <strain evidence="10">M8</strain>
    </source>
</reference>
<evidence type="ECO:0000256" key="4">
    <source>
        <dbReference type="ARBA" id="ARBA00022655"/>
    </source>
</evidence>
<name>D5H919_SALRM</name>
<evidence type="ECO:0000256" key="2">
    <source>
        <dbReference type="ARBA" id="ARBA00009256"/>
    </source>
</evidence>
<dbReference type="FunFam" id="3.40.50.620:FF:000013">
    <property type="entry name" value="Pantothenate synthetase"/>
    <property type="match status" value="1"/>
</dbReference>
<comment type="subunit">
    <text evidence="8">Homodimer.</text>
</comment>
<dbReference type="HAMAP" id="MF_00158">
    <property type="entry name" value="PanC"/>
    <property type="match status" value="1"/>
</dbReference>
<dbReference type="Gene3D" id="3.30.1300.10">
    <property type="entry name" value="Pantoate-beta-alanine ligase, C-terminal domain"/>
    <property type="match status" value="1"/>
</dbReference>
<dbReference type="UniPathway" id="UPA00028">
    <property type="reaction ID" value="UER00005"/>
</dbReference>
<keyword evidence="5 8" id="KW-0547">Nucleotide-binding</keyword>
<comment type="miscellaneous">
    <text evidence="8">The reaction proceeds by a bi uni uni bi ping pong mechanism.</text>
</comment>
<feature type="binding site" evidence="8">
    <location>
        <position position="199"/>
    </location>
    <ligand>
        <name>ATP</name>
        <dbReference type="ChEBI" id="CHEBI:30616"/>
    </ligand>
</feature>
<comment type="similarity">
    <text evidence="2 8">Belongs to the pantothenate synthetase family.</text>
</comment>